<reference evidence="9 10" key="1">
    <citation type="submission" date="2017-04" db="EMBL/GenBank/DDBJ databases">
        <authorList>
            <person name="Afonso C.L."/>
            <person name="Miller P.J."/>
            <person name="Scott M.A."/>
            <person name="Spackman E."/>
            <person name="Goraichik I."/>
            <person name="Dimitrov K.M."/>
            <person name="Suarez D.L."/>
            <person name="Swayne D.E."/>
        </authorList>
    </citation>
    <scope>NUCLEOTIDE SEQUENCE [LARGE SCALE GENOMIC DNA]</scope>
    <source>
        <strain evidence="9 10">DSM 19625</strain>
    </source>
</reference>
<comment type="subcellular location">
    <subcellularLocation>
        <location evidence="1 7">Cell outer membrane</location>
        <topology evidence="1 7">Multi-pass membrane protein</topology>
    </subcellularLocation>
</comment>
<evidence type="ECO:0000259" key="8">
    <source>
        <dbReference type="Pfam" id="PF07715"/>
    </source>
</evidence>
<gene>
    <name evidence="9" type="ORF">SAMN04488101_104215</name>
</gene>
<dbReference type="AlphaFoldDB" id="A0A1W2CRB6"/>
<keyword evidence="3 7" id="KW-1134">Transmembrane beta strand</keyword>
<dbReference type="Gene3D" id="2.170.130.10">
    <property type="entry name" value="TonB-dependent receptor, plug domain"/>
    <property type="match status" value="1"/>
</dbReference>
<evidence type="ECO:0000256" key="4">
    <source>
        <dbReference type="ARBA" id="ARBA00022692"/>
    </source>
</evidence>
<dbReference type="InterPro" id="IPR012910">
    <property type="entry name" value="Plug_dom"/>
</dbReference>
<sequence length="1016" mass="111831">MNLKVFGLFTLVSIYLSHQTGFAQEQNKKSTKKVVDVTHQDREIIVSVKDRDNFNLLDSVRVVIGIQSKHTLNGVVVFENIGKDSVVLINKPGYYGLVKKLSAGTMQIFLQKSNEAADGSIVNTGLYSRPNSIFSGAAVTVSGTDLRKVNSSSFINALKYFVPALSASRSNLVGGDPNAISDIRLRGANNFAFGAIVANSKTGQKGVQLAPSSADYIASNIFSSGSPVIIMDGVQVSLQTATDFDINSIHSITVLKDAAATAVYGLRGANGVIVIKTIKPQRGLLNVGIISELQIAAADLSSFNVLNAKEKLGIESKAGLYAGDLAPYYAKRYDDAYNKGINTNWLEMPLRQGIGMKHSLSLSGGNDDMVYSVTAAFNDNQGSMKGSSRKTSELGALFGGRIRSFSFDNRFSYLAAVASNSPYGTFNTYTLQNPYWNPYDPETGKTQKILEEITIGGKTINLMNPVYNTTIATKDIADYSRVSNITNLNLVINEKLKLNGNVGISKQMDEVNYFLPPSHTTFADVTADNLFERGHYEYTSNSFMNMEAGLRLDYHNIFGKHEVYATAGQNMIQTSSESTGLIVQGFNVDRLSDIAFGAAYATTKPITGKIITRYASTFANAVYSYANRYQLDLSAANDLHSAIGRNDNSVLFWGVGLSWNVKQESFLESIKWINRLKLRGSLGTTGNQYFLSYLNSTTYNYYTNQQYIPAGTGSGVIGRGLGAYLTSYANPNLKSPETFKQNIGLDVAMLDNRLALNIDLYQQKTSNLILPLISDLSSGFVDYTYYQNQGSIENKGLEFSALGTIYKSDKNNLNWNLRVNGRWNKDEITYLTGYSPSAIWAVPSLGIDSQTGVEMFQKKDGSTTSVWDANDKVLAGDLMPSLMGSFGTDASFRQFSAGIYFNYQLGAKVYNQTLADRVENADVFYNVDRRALMQNWTNTIPTYATTRLVQKDDRIQCSSIMLGYTLPKNLANKIKAKNIGVRCMLNNVFEWGGAEMERGIYYPFQRNYTFSLNANF</sequence>
<evidence type="ECO:0000313" key="9">
    <source>
        <dbReference type="EMBL" id="SMC87422.1"/>
    </source>
</evidence>
<keyword evidence="4 7" id="KW-0812">Transmembrane</keyword>
<dbReference type="SUPFAM" id="SSF56935">
    <property type="entry name" value="Porins"/>
    <property type="match status" value="1"/>
</dbReference>
<dbReference type="InterPro" id="IPR037066">
    <property type="entry name" value="Plug_dom_sf"/>
</dbReference>
<name>A0A1W2CRB6_9SPHI</name>
<keyword evidence="2 7" id="KW-0813">Transport</keyword>
<dbReference type="OrthoDB" id="1094723at2"/>
<dbReference type="InterPro" id="IPR036942">
    <property type="entry name" value="Beta-barrel_TonB_sf"/>
</dbReference>
<evidence type="ECO:0000256" key="3">
    <source>
        <dbReference type="ARBA" id="ARBA00022452"/>
    </source>
</evidence>
<keyword evidence="5 7" id="KW-0472">Membrane</keyword>
<protein>
    <submittedName>
        <fullName evidence="9">TonB-linked outer membrane protein, SusC/RagA family</fullName>
    </submittedName>
</protein>
<dbReference type="EMBL" id="FWYB01000004">
    <property type="protein sequence ID" value="SMC87422.1"/>
    <property type="molecule type" value="Genomic_DNA"/>
</dbReference>
<dbReference type="Pfam" id="PF07715">
    <property type="entry name" value="Plug"/>
    <property type="match status" value="1"/>
</dbReference>
<dbReference type="GO" id="GO:0009279">
    <property type="term" value="C:cell outer membrane"/>
    <property type="evidence" value="ECO:0007669"/>
    <property type="project" value="UniProtKB-SubCell"/>
</dbReference>
<dbReference type="RefSeq" id="WP_084289322.1">
    <property type="nucleotide sequence ID" value="NZ_FWYB01000004.1"/>
</dbReference>
<evidence type="ECO:0000313" key="10">
    <source>
        <dbReference type="Proteomes" id="UP000192678"/>
    </source>
</evidence>
<dbReference type="NCBIfam" id="TIGR04056">
    <property type="entry name" value="OMP_RagA_SusC"/>
    <property type="match status" value="1"/>
</dbReference>
<dbReference type="InterPro" id="IPR023997">
    <property type="entry name" value="TonB-dep_OMP_SusC/RagA_CS"/>
</dbReference>
<evidence type="ECO:0000256" key="5">
    <source>
        <dbReference type="ARBA" id="ARBA00023136"/>
    </source>
</evidence>
<evidence type="ECO:0000256" key="6">
    <source>
        <dbReference type="ARBA" id="ARBA00023237"/>
    </source>
</evidence>
<evidence type="ECO:0000256" key="2">
    <source>
        <dbReference type="ARBA" id="ARBA00022448"/>
    </source>
</evidence>
<dbReference type="InterPro" id="IPR023996">
    <property type="entry name" value="TonB-dep_OMP_SusC/RagA"/>
</dbReference>
<dbReference type="Proteomes" id="UP000192678">
    <property type="component" value="Unassembled WGS sequence"/>
</dbReference>
<dbReference type="Gene3D" id="2.40.170.20">
    <property type="entry name" value="TonB-dependent receptor, beta-barrel domain"/>
    <property type="match status" value="1"/>
</dbReference>
<keyword evidence="6 7" id="KW-0998">Cell outer membrane</keyword>
<accession>A0A1W2CRB6</accession>
<keyword evidence="10" id="KW-1185">Reference proteome</keyword>
<dbReference type="PROSITE" id="PS52016">
    <property type="entry name" value="TONB_DEPENDENT_REC_3"/>
    <property type="match status" value="1"/>
</dbReference>
<proteinExistence type="inferred from homology"/>
<evidence type="ECO:0000256" key="1">
    <source>
        <dbReference type="ARBA" id="ARBA00004571"/>
    </source>
</evidence>
<evidence type="ECO:0000256" key="7">
    <source>
        <dbReference type="PROSITE-ProRule" id="PRU01360"/>
    </source>
</evidence>
<organism evidence="9 10">
    <name type="scientific">Pedobacter nyackensis</name>
    <dbReference type="NCBI Taxonomy" id="475255"/>
    <lineage>
        <taxon>Bacteria</taxon>
        <taxon>Pseudomonadati</taxon>
        <taxon>Bacteroidota</taxon>
        <taxon>Sphingobacteriia</taxon>
        <taxon>Sphingobacteriales</taxon>
        <taxon>Sphingobacteriaceae</taxon>
        <taxon>Pedobacter</taxon>
    </lineage>
</organism>
<dbReference type="NCBIfam" id="TIGR04057">
    <property type="entry name" value="SusC_RagA_signa"/>
    <property type="match status" value="1"/>
</dbReference>
<dbReference type="InterPro" id="IPR039426">
    <property type="entry name" value="TonB-dep_rcpt-like"/>
</dbReference>
<dbReference type="STRING" id="475255.SAMN04488101_104215"/>
<comment type="similarity">
    <text evidence="7">Belongs to the TonB-dependent receptor family.</text>
</comment>
<feature type="domain" description="TonB-dependent receptor plug" evidence="8">
    <location>
        <begin position="138"/>
        <end position="272"/>
    </location>
</feature>